<evidence type="ECO:0000313" key="2">
    <source>
        <dbReference type="EMBL" id="GBP88968.1"/>
    </source>
</evidence>
<accession>A0A4C1ZMH7</accession>
<organism evidence="2 3">
    <name type="scientific">Eumeta variegata</name>
    <name type="common">Bagworm moth</name>
    <name type="synonym">Eumeta japonica</name>
    <dbReference type="NCBI Taxonomy" id="151549"/>
    <lineage>
        <taxon>Eukaryota</taxon>
        <taxon>Metazoa</taxon>
        <taxon>Ecdysozoa</taxon>
        <taxon>Arthropoda</taxon>
        <taxon>Hexapoda</taxon>
        <taxon>Insecta</taxon>
        <taxon>Pterygota</taxon>
        <taxon>Neoptera</taxon>
        <taxon>Endopterygota</taxon>
        <taxon>Lepidoptera</taxon>
        <taxon>Glossata</taxon>
        <taxon>Ditrysia</taxon>
        <taxon>Tineoidea</taxon>
        <taxon>Psychidae</taxon>
        <taxon>Oiketicinae</taxon>
        <taxon>Eumeta</taxon>
    </lineage>
</organism>
<feature type="compositionally biased region" description="Polar residues" evidence="1">
    <location>
        <begin position="44"/>
        <end position="58"/>
    </location>
</feature>
<feature type="compositionally biased region" description="Low complexity" evidence="1">
    <location>
        <begin position="64"/>
        <end position="77"/>
    </location>
</feature>
<evidence type="ECO:0000313" key="3">
    <source>
        <dbReference type="Proteomes" id="UP000299102"/>
    </source>
</evidence>
<protein>
    <submittedName>
        <fullName evidence="2">Uncharacterized protein</fullName>
    </submittedName>
</protein>
<dbReference type="AlphaFoldDB" id="A0A4C1ZMH7"/>
<keyword evidence="3" id="KW-1185">Reference proteome</keyword>
<comment type="caution">
    <text evidence="2">The sequence shown here is derived from an EMBL/GenBank/DDBJ whole genome shotgun (WGS) entry which is preliminary data.</text>
</comment>
<reference evidence="2 3" key="1">
    <citation type="journal article" date="2019" name="Commun. Biol.">
        <title>The bagworm genome reveals a unique fibroin gene that provides high tensile strength.</title>
        <authorList>
            <person name="Kono N."/>
            <person name="Nakamura H."/>
            <person name="Ohtoshi R."/>
            <person name="Tomita M."/>
            <person name="Numata K."/>
            <person name="Arakawa K."/>
        </authorList>
    </citation>
    <scope>NUCLEOTIDE SEQUENCE [LARGE SCALE GENOMIC DNA]</scope>
</reference>
<name>A0A4C1ZMH7_EUMVA</name>
<dbReference type="EMBL" id="BGZK01001968">
    <property type="protein sequence ID" value="GBP88968.1"/>
    <property type="molecule type" value="Genomic_DNA"/>
</dbReference>
<proteinExistence type="predicted"/>
<gene>
    <name evidence="2" type="ORF">EVAR_87740_1</name>
</gene>
<feature type="region of interest" description="Disordered" evidence="1">
    <location>
        <begin position="1"/>
        <end position="82"/>
    </location>
</feature>
<dbReference type="Proteomes" id="UP000299102">
    <property type="component" value="Unassembled WGS sequence"/>
</dbReference>
<sequence>MTLRRVTKGTSSSKSDKDNGVQTLTKGAQKLMVVSKKLAKQQKAETTPPSEKAPQQTLDRAEISAATTASAKTNTANERASVPLTVSPSKLLVEVKPMDEIAAQGRETDAGVFTAIQAVGDFARRASL</sequence>
<evidence type="ECO:0000256" key="1">
    <source>
        <dbReference type="SAM" id="MobiDB-lite"/>
    </source>
</evidence>